<reference evidence="3" key="1">
    <citation type="journal article" date="2013" name="Environ. Microbiol.">
        <title>Microbiota from the distal guts of lean and obese adolescents exhibit partial functional redundancy besides clear differences in community structure.</title>
        <authorList>
            <person name="Ferrer M."/>
            <person name="Ruiz A."/>
            <person name="Lanza F."/>
            <person name="Haange S.B."/>
            <person name="Oberbach A."/>
            <person name="Till H."/>
            <person name="Bargiela R."/>
            <person name="Campoy C."/>
            <person name="Segura M.T."/>
            <person name="Richter M."/>
            <person name="von Bergen M."/>
            <person name="Seifert J."/>
            <person name="Suarez A."/>
        </authorList>
    </citation>
    <scope>NUCLEOTIDE SEQUENCE</scope>
</reference>
<keyword evidence="1" id="KW-0963">Cytoplasm</keyword>
<evidence type="ECO:0000256" key="2">
    <source>
        <dbReference type="ARBA" id="ARBA00022884"/>
    </source>
</evidence>
<protein>
    <submittedName>
        <fullName evidence="3">KH domain family protein</fullName>
    </submittedName>
</protein>
<dbReference type="InterPro" id="IPR020627">
    <property type="entry name" value="KhpA"/>
</dbReference>
<sequence>MNLIELTESIIKSIVKDEESVAVKEFPSEDENTIDIEVLVSEDDLGRVIGKNGKIANAIRMLVQASSSLKDNKYVKINIDKF</sequence>
<keyword evidence="2" id="KW-0694">RNA-binding</keyword>
<dbReference type="Pfam" id="PF13083">
    <property type="entry name" value="KH_KhpA-B"/>
    <property type="match status" value="1"/>
</dbReference>
<dbReference type="InterPro" id="IPR009019">
    <property type="entry name" value="KH_sf_prok-type"/>
</dbReference>
<accession>K1RB24</accession>
<dbReference type="AlphaFoldDB" id="K1RB24"/>
<comment type="caution">
    <text evidence="3">The sequence shown here is derived from an EMBL/GenBank/DDBJ whole genome shotgun (WGS) entry which is preliminary data.</text>
</comment>
<dbReference type="Gene3D" id="3.30.300.20">
    <property type="match status" value="1"/>
</dbReference>
<dbReference type="CDD" id="cd22533">
    <property type="entry name" value="KH-II_YlqC-like"/>
    <property type="match status" value="1"/>
</dbReference>
<dbReference type="GO" id="GO:0003723">
    <property type="term" value="F:RNA binding"/>
    <property type="evidence" value="ECO:0007669"/>
    <property type="project" value="UniProtKB-KW"/>
</dbReference>
<name>K1RB24_9ZZZZ</name>
<dbReference type="InterPro" id="IPR015946">
    <property type="entry name" value="KH_dom-like_a/b"/>
</dbReference>
<evidence type="ECO:0000313" key="3">
    <source>
        <dbReference type="EMBL" id="EKC45997.1"/>
    </source>
</evidence>
<dbReference type="EMBL" id="AJWZ01011232">
    <property type="protein sequence ID" value="EKC45997.1"/>
    <property type="molecule type" value="Genomic_DNA"/>
</dbReference>
<evidence type="ECO:0000256" key="1">
    <source>
        <dbReference type="ARBA" id="ARBA00022490"/>
    </source>
</evidence>
<organism evidence="3">
    <name type="scientific">human gut metagenome</name>
    <dbReference type="NCBI Taxonomy" id="408170"/>
    <lineage>
        <taxon>unclassified sequences</taxon>
        <taxon>metagenomes</taxon>
        <taxon>organismal metagenomes</taxon>
    </lineage>
</organism>
<dbReference type="PANTHER" id="PTHR34654">
    <property type="entry name" value="UPF0109 PROTEIN SCO5592"/>
    <property type="match status" value="1"/>
</dbReference>
<gene>
    <name evidence="3" type="ORF">OBE_16529</name>
</gene>
<dbReference type="PANTHER" id="PTHR34654:SF1">
    <property type="entry name" value="RNA-BINDING PROTEIN KHPA"/>
    <property type="match status" value="1"/>
</dbReference>
<proteinExistence type="inferred from homology"/>
<dbReference type="SUPFAM" id="SSF54814">
    <property type="entry name" value="Prokaryotic type KH domain (KH-domain type II)"/>
    <property type="match status" value="1"/>
</dbReference>
<dbReference type="HAMAP" id="MF_00088">
    <property type="entry name" value="KhpA"/>
    <property type="match status" value="1"/>
</dbReference>
<dbReference type="PROSITE" id="PS50084">
    <property type="entry name" value="KH_TYPE_1"/>
    <property type="match status" value="1"/>
</dbReference>